<dbReference type="SUPFAM" id="SSF47113">
    <property type="entry name" value="Histone-fold"/>
    <property type="match status" value="1"/>
</dbReference>
<dbReference type="Gene3D" id="1.10.20.10">
    <property type="entry name" value="Histone, subunit A"/>
    <property type="match status" value="1"/>
</dbReference>
<organism evidence="4 5">
    <name type="scientific">Steinernema glaseri</name>
    <dbReference type="NCBI Taxonomy" id="37863"/>
    <lineage>
        <taxon>Eukaryota</taxon>
        <taxon>Metazoa</taxon>
        <taxon>Ecdysozoa</taxon>
        <taxon>Nematoda</taxon>
        <taxon>Chromadorea</taxon>
        <taxon>Rhabditida</taxon>
        <taxon>Tylenchina</taxon>
        <taxon>Panagrolaimomorpha</taxon>
        <taxon>Strongyloidoidea</taxon>
        <taxon>Steinernematidae</taxon>
        <taxon>Steinernema</taxon>
    </lineage>
</organism>
<dbReference type="AlphaFoldDB" id="A0A1I7Y5R4"/>
<proteinExistence type="inferred from homology"/>
<dbReference type="FunFam" id="1.10.20.10:FF:000043">
    <property type="entry name" value="Histone H2B"/>
    <property type="match status" value="1"/>
</dbReference>
<dbReference type="GO" id="GO:0005634">
    <property type="term" value="C:nucleus"/>
    <property type="evidence" value="ECO:0007669"/>
    <property type="project" value="UniProtKB-ARBA"/>
</dbReference>
<dbReference type="GO" id="GO:0046982">
    <property type="term" value="F:protein heterodimerization activity"/>
    <property type="evidence" value="ECO:0007669"/>
    <property type="project" value="InterPro"/>
</dbReference>
<dbReference type="InterPro" id="IPR000558">
    <property type="entry name" value="Histone_H2B"/>
</dbReference>
<evidence type="ECO:0000313" key="5">
    <source>
        <dbReference type="WBParaSite" id="L893_g12903.t1"/>
    </source>
</evidence>
<reference evidence="5" key="1">
    <citation type="submission" date="2016-11" db="UniProtKB">
        <authorList>
            <consortium name="WormBaseParasite"/>
        </authorList>
    </citation>
    <scope>IDENTIFICATION</scope>
</reference>
<dbReference type="InterPro" id="IPR007125">
    <property type="entry name" value="H2A/H2B/H3"/>
</dbReference>
<feature type="compositionally biased region" description="Polar residues" evidence="2">
    <location>
        <begin position="114"/>
        <end position="123"/>
    </location>
</feature>
<evidence type="ECO:0000256" key="2">
    <source>
        <dbReference type="SAM" id="MobiDB-lite"/>
    </source>
</evidence>
<name>A0A1I7Y5R4_9BILA</name>
<dbReference type="Pfam" id="PF00125">
    <property type="entry name" value="Histone"/>
    <property type="match status" value="1"/>
</dbReference>
<feature type="compositionally biased region" description="Basic and acidic residues" evidence="2">
    <location>
        <begin position="138"/>
        <end position="150"/>
    </location>
</feature>
<dbReference type="CDD" id="cd22910">
    <property type="entry name" value="HFD_H2B"/>
    <property type="match status" value="1"/>
</dbReference>
<dbReference type="Proteomes" id="UP000095287">
    <property type="component" value="Unplaced"/>
</dbReference>
<dbReference type="GO" id="GO:0003677">
    <property type="term" value="F:DNA binding"/>
    <property type="evidence" value="ECO:0007669"/>
    <property type="project" value="InterPro"/>
</dbReference>
<evidence type="ECO:0000313" key="4">
    <source>
        <dbReference type="Proteomes" id="UP000095287"/>
    </source>
</evidence>
<dbReference type="PANTHER" id="PTHR23428">
    <property type="entry name" value="HISTONE H2B"/>
    <property type="match status" value="1"/>
</dbReference>
<feature type="domain" description="Core Histone H2A/H2B/H3" evidence="3">
    <location>
        <begin position="18"/>
        <end position="92"/>
    </location>
</feature>
<accession>A0A1I7Y5R4</accession>
<dbReference type="InterPro" id="IPR009072">
    <property type="entry name" value="Histone-fold"/>
</dbReference>
<sequence length="150" mass="16272">MAPVPSTVMKKNVRIDGPTKKRAKKKENFGSYIFRILKQVHPSLGISQKSMAFFNSLAADMLDKIATEGARLCKQTNKSTLSSADIDSAIKLVYPGELSKHAVGEAKKALSRYNLHTKSNSSGRAKPVAASSRSELNQGKESHAEEATPL</sequence>
<dbReference type="SMART" id="SM00427">
    <property type="entry name" value="H2B"/>
    <property type="match status" value="1"/>
</dbReference>
<dbReference type="GO" id="GO:0030527">
    <property type="term" value="F:structural constituent of chromatin"/>
    <property type="evidence" value="ECO:0007669"/>
    <property type="project" value="InterPro"/>
</dbReference>
<keyword evidence="4" id="KW-1185">Reference proteome</keyword>
<evidence type="ECO:0000259" key="3">
    <source>
        <dbReference type="Pfam" id="PF00125"/>
    </source>
</evidence>
<evidence type="ECO:0000256" key="1">
    <source>
        <dbReference type="ARBA" id="ARBA00006846"/>
    </source>
</evidence>
<dbReference type="WBParaSite" id="L893_g12903.t1">
    <property type="protein sequence ID" value="L893_g12903.t1"/>
    <property type="gene ID" value="L893_g12903"/>
</dbReference>
<dbReference type="PRINTS" id="PR00621">
    <property type="entry name" value="HISTONEH2B"/>
</dbReference>
<comment type="similarity">
    <text evidence="1">Belongs to the histone H2B family.</text>
</comment>
<feature type="region of interest" description="Disordered" evidence="2">
    <location>
        <begin position="114"/>
        <end position="150"/>
    </location>
</feature>
<dbReference type="GO" id="GO:0000786">
    <property type="term" value="C:nucleosome"/>
    <property type="evidence" value="ECO:0007669"/>
    <property type="project" value="InterPro"/>
</dbReference>
<protein>
    <submittedName>
        <fullName evidence="5">Histone domain-containing protein</fullName>
    </submittedName>
</protein>